<comment type="caution">
    <text evidence="4">The sequence shown here is derived from an EMBL/GenBank/DDBJ whole genome shotgun (WGS) entry which is preliminary data.</text>
</comment>
<evidence type="ECO:0000313" key="4">
    <source>
        <dbReference type="EMBL" id="CAF1464031.1"/>
    </source>
</evidence>
<dbReference type="GO" id="GO:0015074">
    <property type="term" value="P:DNA integration"/>
    <property type="evidence" value="ECO:0007669"/>
    <property type="project" value="InterPro"/>
</dbReference>
<dbReference type="InterPro" id="IPR001584">
    <property type="entry name" value="Integrase_cat-core"/>
</dbReference>
<evidence type="ECO:0000259" key="2">
    <source>
        <dbReference type="PROSITE" id="PS50994"/>
    </source>
</evidence>
<reference evidence="4" key="1">
    <citation type="submission" date="2021-02" db="EMBL/GenBank/DDBJ databases">
        <authorList>
            <person name="Nowell W R."/>
        </authorList>
    </citation>
    <scope>NUCLEOTIDE SEQUENCE</scope>
</reference>
<dbReference type="OrthoDB" id="10059746at2759"/>
<dbReference type="EMBL" id="CAJNOU010005034">
    <property type="protein sequence ID" value="CAF1464031.1"/>
    <property type="molecule type" value="Genomic_DNA"/>
</dbReference>
<dbReference type="InterPro" id="IPR012337">
    <property type="entry name" value="RNaseH-like_sf"/>
</dbReference>
<dbReference type="AlphaFoldDB" id="A0A815QMH0"/>
<evidence type="ECO:0000313" key="7">
    <source>
        <dbReference type="Proteomes" id="UP000663889"/>
    </source>
</evidence>
<feature type="domain" description="Integrase catalytic" evidence="2">
    <location>
        <begin position="74"/>
        <end position="173"/>
    </location>
</feature>
<protein>
    <recommendedName>
        <fullName evidence="2">Integrase catalytic domain-containing protein</fullName>
    </recommendedName>
</protein>
<dbReference type="EMBL" id="CAJNOO010000102">
    <property type="protein sequence ID" value="CAF0803685.1"/>
    <property type="molecule type" value="Genomic_DNA"/>
</dbReference>
<accession>A0A815QMH0</accession>
<proteinExistence type="predicted"/>
<evidence type="ECO:0000313" key="3">
    <source>
        <dbReference type="EMBL" id="CAF0803685.1"/>
    </source>
</evidence>
<sequence length="316" mass="35802">MMASLVAAPNKIHKGKSIKKKTDISSQLTSTVSSTNPYSSTTTTTTSSSSIKYANITEKRVTLFISGCHVCKLKRTKPKISSKSVIRPIISNDFNARDQIYLIDMQSCPDGHFKFILNYQDHVTKFCIVRSLKTKTAAEVALHLLDLFTIFGAPIILQSDNGREFVAKIIEELFNMILEHTPYSRLFGNEPKVGLTSTSLHPSIFDSINSEEELQNELNSAAIDTNLFDEDRCDYEEENSANYYRQNDSTQNNSDEDDNGHDHTQQDDEQNDNEQDNQRLDKINNDKFSPLNNRIKRTNAVRQVAREGQKIDVKLP</sequence>
<dbReference type="Gene3D" id="3.30.420.10">
    <property type="entry name" value="Ribonuclease H-like superfamily/Ribonuclease H"/>
    <property type="match status" value="1"/>
</dbReference>
<evidence type="ECO:0000256" key="1">
    <source>
        <dbReference type="SAM" id="MobiDB-lite"/>
    </source>
</evidence>
<feature type="region of interest" description="Disordered" evidence="1">
    <location>
        <begin position="241"/>
        <end position="294"/>
    </location>
</feature>
<dbReference type="EMBL" id="CAJOAX010006502">
    <property type="protein sequence ID" value="CAF3982644.1"/>
    <property type="molecule type" value="Genomic_DNA"/>
</dbReference>
<dbReference type="PROSITE" id="PS50994">
    <property type="entry name" value="INTEGRASE"/>
    <property type="match status" value="1"/>
</dbReference>
<evidence type="ECO:0000313" key="5">
    <source>
        <dbReference type="EMBL" id="CAF3982644.1"/>
    </source>
</evidence>
<dbReference type="Proteomes" id="UP000663874">
    <property type="component" value="Unassembled WGS sequence"/>
</dbReference>
<dbReference type="InterPro" id="IPR036397">
    <property type="entry name" value="RNaseH_sf"/>
</dbReference>
<dbReference type="Proteomes" id="UP000663889">
    <property type="component" value="Unassembled WGS sequence"/>
</dbReference>
<gene>
    <name evidence="6" type="ORF">FNK824_LOCUS26443</name>
    <name evidence="5" type="ORF">OTI717_LOCUS28032</name>
    <name evidence="3" type="ORF">RFH988_LOCUS4050</name>
    <name evidence="4" type="ORF">SEV965_LOCUS34308</name>
</gene>
<evidence type="ECO:0000313" key="6">
    <source>
        <dbReference type="EMBL" id="CAF4010028.1"/>
    </source>
</evidence>
<dbReference type="Proteomes" id="UP000663823">
    <property type="component" value="Unassembled WGS sequence"/>
</dbReference>
<name>A0A815QMH0_9BILA</name>
<organism evidence="4 7">
    <name type="scientific">Rotaria sordida</name>
    <dbReference type="NCBI Taxonomy" id="392033"/>
    <lineage>
        <taxon>Eukaryota</taxon>
        <taxon>Metazoa</taxon>
        <taxon>Spiralia</taxon>
        <taxon>Gnathifera</taxon>
        <taxon>Rotifera</taxon>
        <taxon>Eurotatoria</taxon>
        <taxon>Bdelloidea</taxon>
        <taxon>Philodinida</taxon>
        <taxon>Philodinidae</taxon>
        <taxon>Rotaria</taxon>
    </lineage>
</organism>
<dbReference type="GO" id="GO:0003676">
    <property type="term" value="F:nucleic acid binding"/>
    <property type="evidence" value="ECO:0007669"/>
    <property type="project" value="InterPro"/>
</dbReference>
<dbReference type="SUPFAM" id="SSF53098">
    <property type="entry name" value="Ribonuclease H-like"/>
    <property type="match status" value="1"/>
</dbReference>
<dbReference type="Proteomes" id="UP000663882">
    <property type="component" value="Unassembled WGS sequence"/>
</dbReference>
<feature type="compositionally biased region" description="Polar residues" evidence="1">
    <location>
        <begin position="241"/>
        <end position="253"/>
    </location>
</feature>
<feature type="compositionally biased region" description="Basic and acidic residues" evidence="1">
    <location>
        <begin position="276"/>
        <end position="285"/>
    </location>
</feature>
<dbReference type="EMBL" id="CAJOBE010006545">
    <property type="protein sequence ID" value="CAF4010028.1"/>
    <property type="molecule type" value="Genomic_DNA"/>
</dbReference>